<evidence type="ECO:0000313" key="3">
    <source>
        <dbReference type="Proteomes" id="UP000007797"/>
    </source>
</evidence>
<dbReference type="GeneID" id="14871866"/>
<dbReference type="Proteomes" id="UP000007797">
    <property type="component" value="Unassembled WGS sequence"/>
</dbReference>
<keyword evidence="3" id="KW-1185">Reference proteome</keyword>
<dbReference type="InterPro" id="IPR013169">
    <property type="entry name" value="mRNA_splic_Cwf18-like"/>
</dbReference>
<dbReference type="RefSeq" id="XP_004367393.1">
    <property type="nucleotide sequence ID" value="XM_004367336.1"/>
</dbReference>
<dbReference type="PANTHER" id="PTHR31551:SF1">
    <property type="entry name" value="COILED-COIL DOMAIN-CONTAINING PROTEIN 12"/>
    <property type="match status" value="1"/>
</dbReference>
<dbReference type="STRING" id="1054147.F4PWP6"/>
<organism evidence="2 3">
    <name type="scientific">Cavenderia fasciculata</name>
    <name type="common">Slime mold</name>
    <name type="synonym">Dictyostelium fasciculatum</name>
    <dbReference type="NCBI Taxonomy" id="261658"/>
    <lineage>
        <taxon>Eukaryota</taxon>
        <taxon>Amoebozoa</taxon>
        <taxon>Evosea</taxon>
        <taxon>Eumycetozoa</taxon>
        <taxon>Dictyostelia</taxon>
        <taxon>Acytosteliales</taxon>
        <taxon>Cavenderiaceae</taxon>
        <taxon>Cavenderia</taxon>
    </lineage>
</organism>
<dbReference type="AlphaFoldDB" id="F4PWP6"/>
<evidence type="ECO:0000256" key="1">
    <source>
        <dbReference type="SAM" id="MobiDB-lite"/>
    </source>
</evidence>
<feature type="compositionally biased region" description="Acidic residues" evidence="1">
    <location>
        <begin position="117"/>
        <end position="137"/>
    </location>
</feature>
<sequence length="328" mass="38144">MTKDNNTTTESETSNVEDIDWNALDKLKRADLQRLCKEFSLPLKATSKNAEILEALRSFKKDYDEKKEQQLKEEQEKKKNDQQDIKNIVNNNSSSSSSNDTTTTTTTSTTTTNVNEEKEEEESKMDDKEDEDEEEEESKQPTIEVETQQQLLDTLLIPEINETDIAQPQQSKKRYEEELNNDDNDNDDDRRRVVQDDNLLDDDMEKKINHQGLKFRNYVPRDPTLLPYRIPKSKVPEIVEELMERLKVLETSGLDNSSLLPRKVNWDLKRDLEKKLNKLEKRTNVSVYQLIKQSILANTNGTNSNNNNNNNNNETSMQLLSRTVDKLK</sequence>
<feature type="compositionally biased region" description="Acidic residues" evidence="1">
    <location>
        <begin position="178"/>
        <end position="187"/>
    </location>
</feature>
<protein>
    <submittedName>
        <fullName evidence="2">mRNA splicing factor</fullName>
    </submittedName>
</protein>
<evidence type="ECO:0000313" key="2">
    <source>
        <dbReference type="EMBL" id="EGG20410.1"/>
    </source>
</evidence>
<dbReference type="EMBL" id="GL883013">
    <property type="protein sequence ID" value="EGG20410.1"/>
    <property type="molecule type" value="Genomic_DNA"/>
</dbReference>
<dbReference type="KEGG" id="dfa:DFA_07534"/>
<feature type="compositionally biased region" description="Low complexity" evidence="1">
    <location>
        <begin position="90"/>
        <end position="114"/>
    </location>
</feature>
<dbReference type="OrthoDB" id="10261348at2759"/>
<dbReference type="GO" id="GO:0071014">
    <property type="term" value="C:post-mRNA release spliceosomal complex"/>
    <property type="evidence" value="ECO:0007669"/>
    <property type="project" value="TreeGrafter"/>
</dbReference>
<feature type="region of interest" description="Disordered" evidence="1">
    <location>
        <begin position="59"/>
        <end position="147"/>
    </location>
</feature>
<name>F4PWP6_CACFS</name>
<dbReference type="OMA" id="NDERMNI"/>
<dbReference type="Pfam" id="PF08315">
    <property type="entry name" value="cwf18"/>
    <property type="match status" value="1"/>
</dbReference>
<reference evidence="3" key="1">
    <citation type="journal article" date="2011" name="Genome Res.">
        <title>Phylogeny-wide analysis of social amoeba genomes highlights ancient origins for complex intercellular communication.</title>
        <authorList>
            <person name="Heidel A.J."/>
            <person name="Lawal H.M."/>
            <person name="Felder M."/>
            <person name="Schilde C."/>
            <person name="Helps N.R."/>
            <person name="Tunggal B."/>
            <person name="Rivero F."/>
            <person name="John U."/>
            <person name="Schleicher M."/>
            <person name="Eichinger L."/>
            <person name="Platzer M."/>
            <person name="Noegel A.A."/>
            <person name="Schaap P."/>
            <person name="Gloeckner G."/>
        </authorList>
    </citation>
    <scope>NUCLEOTIDE SEQUENCE [LARGE SCALE GENOMIC DNA]</scope>
    <source>
        <strain evidence="3">SH3</strain>
    </source>
</reference>
<gene>
    <name evidence="2" type="ORF">DFA_07534</name>
</gene>
<accession>F4PWP6</accession>
<dbReference type="GO" id="GO:0005684">
    <property type="term" value="C:U2-type spliceosomal complex"/>
    <property type="evidence" value="ECO:0007669"/>
    <property type="project" value="TreeGrafter"/>
</dbReference>
<feature type="region of interest" description="Disordered" evidence="1">
    <location>
        <begin position="159"/>
        <end position="192"/>
    </location>
</feature>
<feature type="compositionally biased region" description="Basic and acidic residues" evidence="1">
    <location>
        <begin position="59"/>
        <end position="84"/>
    </location>
</feature>
<dbReference type="PANTHER" id="PTHR31551">
    <property type="entry name" value="PRE-MRNA-SPLICING FACTOR CWF18"/>
    <property type="match status" value="1"/>
</dbReference>
<proteinExistence type="predicted"/>